<evidence type="ECO:0000256" key="2">
    <source>
        <dbReference type="ARBA" id="ARBA00010792"/>
    </source>
</evidence>
<dbReference type="Pfam" id="PF09335">
    <property type="entry name" value="VTT_dom"/>
    <property type="match status" value="1"/>
</dbReference>
<proteinExistence type="inferred from homology"/>
<keyword evidence="6 7" id="KW-0472">Membrane</keyword>
<gene>
    <name evidence="9" type="ORF">ACFOND_01205</name>
</gene>
<feature type="transmembrane region" description="Helical" evidence="7">
    <location>
        <begin position="123"/>
        <end position="141"/>
    </location>
</feature>
<feature type="transmembrane region" description="Helical" evidence="7">
    <location>
        <begin position="395"/>
        <end position="412"/>
    </location>
</feature>
<dbReference type="RefSeq" id="WP_377361957.1">
    <property type="nucleotide sequence ID" value="NZ_JBHRYN010000003.1"/>
</dbReference>
<feature type="transmembrane region" description="Helical" evidence="7">
    <location>
        <begin position="202"/>
        <end position="223"/>
    </location>
</feature>
<keyword evidence="10" id="KW-1185">Reference proteome</keyword>
<dbReference type="Proteomes" id="UP001595710">
    <property type="component" value="Unassembled WGS sequence"/>
</dbReference>
<feature type="transmembrane region" description="Helical" evidence="7">
    <location>
        <begin position="279"/>
        <end position="297"/>
    </location>
</feature>
<comment type="subcellular location">
    <subcellularLocation>
        <location evidence="1">Cell membrane</location>
        <topology evidence="1">Multi-pass membrane protein</topology>
    </subcellularLocation>
</comment>
<sequence length="413" mass="45903">MSVLLVSLLESLALIGLFVPGIVLLFSLAAIANATEIPATTLLVFGAAGAAIGDIASFFIGYKLKHKLFESKWLKSHQNWIEQGTWFIDKWGWISVIIGRFLGPLRPIVPMLTGALGMPPQRFIPLSVLTVLFWAPAYLLPGYYTGELANLWQLQPIADRSLIIFSLSMLFIGMVMLTIYHHTHPEQLLLKGWLTRDQADRWPIHSGVLALLSLSAFTAVYLLSPLKQNADFHQWAQDWQYYRLSSLWHYFANLNNDALIATLISLTCFWLILCRKIALALTAALTLGFLWGATSVVEIYSPAHKDMNHLNVTSTLVFLLAFIANLYSNSLHGLKRWPIYLMAFTMILLVIVSLLWNGEISLSAAIASLSLGIFCSSVVRIAWRALHISLNVPSPGGITVLLLLTTVAFTIIA</sequence>
<dbReference type="InterPro" id="IPR032818">
    <property type="entry name" value="DedA-like"/>
</dbReference>
<evidence type="ECO:0000313" key="9">
    <source>
        <dbReference type="EMBL" id="MFC3700240.1"/>
    </source>
</evidence>
<keyword evidence="4 7" id="KW-0812">Transmembrane</keyword>
<evidence type="ECO:0000256" key="6">
    <source>
        <dbReference type="ARBA" id="ARBA00023136"/>
    </source>
</evidence>
<feature type="transmembrane region" description="Helical" evidence="7">
    <location>
        <begin position="247"/>
        <end position="272"/>
    </location>
</feature>
<dbReference type="InterPro" id="IPR032816">
    <property type="entry name" value="VTT_dom"/>
</dbReference>
<feature type="transmembrane region" description="Helical" evidence="7">
    <location>
        <begin position="43"/>
        <end position="64"/>
    </location>
</feature>
<feature type="transmembrane region" description="Helical" evidence="7">
    <location>
        <begin position="362"/>
        <end position="383"/>
    </location>
</feature>
<feature type="domain" description="VTT" evidence="8">
    <location>
        <begin position="19"/>
        <end position="143"/>
    </location>
</feature>
<protein>
    <submittedName>
        <fullName evidence="9">DedA family protein</fullName>
    </submittedName>
</protein>
<dbReference type="PANTHER" id="PTHR30353:SF15">
    <property type="entry name" value="INNER MEMBRANE PROTEIN YABI"/>
    <property type="match status" value="1"/>
</dbReference>
<evidence type="ECO:0000313" key="10">
    <source>
        <dbReference type="Proteomes" id="UP001595710"/>
    </source>
</evidence>
<feature type="transmembrane region" description="Helical" evidence="7">
    <location>
        <begin position="309"/>
        <end position="327"/>
    </location>
</feature>
<evidence type="ECO:0000256" key="4">
    <source>
        <dbReference type="ARBA" id="ARBA00022692"/>
    </source>
</evidence>
<organism evidence="9 10">
    <name type="scientific">Reinekea marina</name>
    <dbReference type="NCBI Taxonomy" id="1310421"/>
    <lineage>
        <taxon>Bacteria</taxon>
        <taxon>Pseudomonadati</taxon>
        <taxon>Pseudomonadota</taxon>
        <taxon>Gammaproteobacteria</taxon>
        <taxon>Oceanospirillales</taxon>
        <taxon>Saccharospirillaceae</taxon>
        <taxon>Reinekea</taxon>
    </lineage>
</organism>
<accession>A0ABV7WQM6</accession>
<keyword evidence="5 7" id="KW-1133">Transmembrane helix</keyword>
<dbReference type="EMBL" id="JBHRYN010000003">
    <property type="protein sequence ID" value="MFC3700240.1"/>
    <property type="molecule type" value="Genomic_DNA"/>
</dbReference>
<reference evidence="10" key="1">
    <citation type="journal article" date="2019" name="Int. J. Syst. Evol. Microbiol.">
        <title>The Global Catalogue of Microorganisms (GCM) 10K type strain sequencing project: providing services to taxonomists for standard genome sequencing and annotation.</title>
        <authorList>
            <consortium name="The Broad Institute Genomics Platform"/>
            <consortium name="The Broad Institute Genome Sequencing Center for Infectious Disease"/>
            <person name="Wu L."/>
            <person name="Ma J."/>
        </authorList>
    </citation>
    <scope>NUCLEOTIDE SEQUENCE [LARGE SCALE GENOMIC DNA]</scope>
    <source>
        <strain evidence="10">CECT 8288</strain>
    </source>
</reference>
<evidence type="ECO:0000256" key="5">
    <source>
        <dbReference type="ARBA" id="ARBA00022989"/>
    </source>
</evidence>
<keyword evidence="3" id="KW-1003">Cell membrane</keyword>
<dbReference type="PANTHER" id="PTHR30353">
    <property type="entry name" value="INNER MEMBRANE PROTEIN DEDA-RELATED"/>
    <property type="match status" value="1"/>
</dbReference>
<feature type="transmembrane region" description="Helical" evidence="7">
    <location>
        <begin position="161"/>
        <end position="181"/>
    </location>
</feature>
<comment type="caution">
    <text evidence="9">The sequence shown here is derived from an EMBL/GenBank/DDBJ whole genome shotgun (WGS) entry which is preliminary data.</text>
</comment>
<feature type="transmembrane region" description="Helical" evidence="7">
    <location>
        <begin position="12"/>
        <end position="31"/>
    </location>
</feature>
<feature type="transmembrane region" description="Helical" evidence="7">
    <location>
        <begin position="339"/>
        <end position="356"/>
    </location>
</feature>
<evidence type="ECO:0000256" key="3">
    <source>
        <dbReference type="ARBA" id="ARBA00022475"/>
    </source>
</evidence>
<name>A0ABV7WQM6_9GAMM</name>
<evidence type="ECO:0000256" key="7">
    <source>
        <dbReference type="SAM" id="Phobius"/>
    </source>
</evidence>
<comment type="similarity">
    <text evidence="2">Belongs to the DedA family.</text>
</comment>
<evidence type="ECO:0000259" key="8">
    <source>
        <dbReference type="Pfam" id="PF09335"/>
    </source>
</evidence>
<evidence type="ECO:0000256" key="1">
    <source>
        <dbReference type="ARBA" id="ARBA00004651"/>
    </source>
</evidence>